<evidence type="ECO:0008006" key="3">
    <source>
        <dbReference type="Google" id="ProtNLM"/>
    </source>
</evidence>
<dbReference type="InterPro" id="IPR011990">
    <property type="entry name" value="TPR-like_helical_dom_sf"/>
</dbReference>
<organism evidence="1 2">
    <name type="scientific">Polyrhizophydium stewartii</name>
    <dbReference type="NCBI Taxonomy" id="2732419"/>
    <lineage>
        <taxon>Eukaryota</taxon>
        <taxon>Fungi</taxon>
        <taxon>Fungi incertae sedis</taxon>
        <taxon>Chytridiomycota</taxon>
        <taxon>Chytridiomycota incertae sedis</taxon>
        <taxon>Chytridiomycetes</taxon>
        <taxon>Rhizophydiales</taxon>
        <taxon>Rhizophydiales incertae sedis</taxon>
        <taxon>Polyrhizophydium</taxon>
    </lineage>
</organism>
<dbReference type="Gene3D" id="1.25.40.10">
    <property type="entry name" value="Tetratricopeptide repeat domain"/>
    <property type="match status" value="1"/>
</dbReference>
<dbReference type="EMBL" id="JADGIZ020000002">
    <property type="protein sequence ID" value="KAL2919917.1"/>
    <property type="molecule type" value="Genomic_DNA"/>
</dbReference>
<evidence type="ECO:0000313" key="2">
    <source>
        <dbReference type="Proteomes" id="UP001527925"/>
    </source>
</evidence>
<sequence length="530" mass="58656">MPLITALVAAGRVRAAALAPRLAATAAAASATARAASPAAATVRMISLASSNTRETWEVEGDRTLPQLSEREKLLLERLREADKAGDPQAFARMVWESRRFSENVVPLLGSSILSRFVTNLADGKASSPTDSLPVTASRVELMVKLMIAKNIPISYLACTAVIKIYSSEAYINGLKEIIRYMDSRKYVTDTPQIRHALIRAYAATHQNGVARRLFDKEIANPPISRPFMAYARGLFSANNTEALVSLLRLARSKGVDPTAEALITQLCVKMLLSEEKYEQVLQTIDDSVRARTPERDRVLFSLKLAALNGLGRHEDVLALAAESSTLNSHNARAEVVSALVALGRNDEAWREFPVIINAFVAKTNPKTYDTLLKTLPPGQTPEETFEYLRAKLVDLGLPTNEIIFRFIRRLAIGGDFDRAMGVKAAFERSMVPGEKYSFRLYDSLIRTSVSQNNMRIFEELVGEFAQLRGFTVEMRSLVDFVSLAFVTPGVSVSHVVETLRAKFPEIPARGLLSAARRKVHFMRIKDEDE</sequence>
<keyword evidence="2" id="KW-1185">Reference proteome</keyword>
<dbReference type="Proteomes" id="UP001527925">
    <property type="component" value="Unassembled WGS sequence"/>
</dbReference>
<comment type="caution">
    <text evidence="1">The sequence shown here is derived from an EMBL/GenBank/DDBJ whole genome shotgun (WGS) entry which is preliminary data.</text>
</comment>
<proteinExistence type="predicted"/>
<gene>
    <name evidence="1" type="ORF">HK105_200834</name>
</gene>
<accession>A0ABR4NK75</accession>
<reference evidence="1 2" key="1">
    <citation type="submission" date="2023-09" db="EMBL/GenBank/DDBJ databases">
        <title>Pangenome analysis of Batrachochytrium dendrobatidis and related Chytrids.</title>
        <authorList>
            <person name="Yacoub M.N."/>
            <person name="Stajich J.E."/>
            <person name="James T.Y."/>
        </authorList>
    </citation>
    <scope>NUCLEOTIDE SEQUENCE [LARGE SCALE GENOMIC DNA]</scope>
    <source>
        <strain evidence="1 2">JEL0888</strain>
    </source>
</reference>
<evidence type="ECO:0000313" key="1">
    <source>
        <dbReference type="EMBL" id="KAL2919917.1"/>
    </source>
</evidence>
<name>A0ABR4NK75_9FUNG</name>
<protein>
    <recommendedName>
        <fullName evidence="3">Pentatricopeptide repeat-containing protein</fullName>
    </recommendedName>
</protein>